<feature type="region of interest" description="Disordered" evidence="1">
    <location>
        <begin position="785"/>
        <end position="830"/>
    </location>
</feature>
<feature type="compositionally biased region" description="Polar residues" evidence="1">
    <location>
        <begin position="692"/>
        <end position="709"/>
    </location>
</feature>
<dbReference type="EnsemblPlants" id="EMT24214">
    <property type="protein sequence ID" value="EMT24214"/>
    <property type="gene ID" value="F775_09207"/>
</dbReference>
<dbReference type="GO" id="GO:0005634">
    <property type="term" value="C:nucleus"/>
    <property type="evidence" value="ECO:0007669"/>
    <property type="project" value="InterPro"/>
</dbReference>
<dbReference type="PANTHER" id="PTHR21556">
    <property type="entry name" value="TRESLIN"/>
    <property type="match status" value="1"/>
</dbReference>
<feature type="compositionally biased region" description="Basic and acidic residues" evidence="1">
    <location>
        <begin position="506"/>
        <end position="520"/>
    </location>
</feature>
<sequence length="830" mass="90525">MTAIAGEPHRVVLLVDLNPLLPSPNPSAPTAQSAASSYLAAVLPTAASLLAASPSPASLSAARLFFSSLSPILSSSLLPKHLPSAPTPLSFHLPPVTLASLAPLRRLALPASPHPRVTASSSIAKSLLQLEHDYSWDAESQHGRRRRVFDRPPNLAVLFTSVSDFEEFGEATSSEKRFRGVFEPVRDRLQSRGIQVCWVAVGSTSEGIRRAVTELGWRFTTADAVTLGSAVAPPGLVWGGIGFGCGGGGRRGEVVLEIADVKGKPLVCKGCEVEIVSTTPSQVGSHGVSRIHVKAVCEVGNFEQLMSRDGEVVLVRGLPQDRSKGDSEGAVDREFFPHRLLELVLADESNCLRAGMPIWQLILVFLHRKNYCAMVSISDGDEKSVDGLLVPFLMNYALLRVEKNGTGLEQVVAKSPETLGSSMPDPPKELSVRKKRIRLVSKLLEAASWSTFCDVLLKHADGSMPVVELEDLYFSRYGTASKKLRFLKCWLKQVKLSSLGTSTSLHKGETRPSSKDEGEAKLQVSEEDGAAHVNCSVDEADCNKIDKPVDEADCNKVEQQVDEETSAFSSMEDLEAFLGSIPQKIEQGLCSEDADLGNLAERLVGLSVDALMIKNGKITFIDINLQGDSFQSDSIVKFAEKTIKSRYMDSMEDVIKKIYTEMEFDLFDEDDLPCSDSLPSSSNQDDGKGNKSRSSQRNCAGSSSAPTLHTRSRHQDRHEEQLVRASERRNRERRLSSFTSWVPDLRRVWALKHPGKEPPLAVAVPRSRQHSKRRKRRAACTDMVCETPMTAAKKQQPEQAGSGSDEMMSIGSVSKTLFDDDTEVSSSSSV</sequence>
<dbReference type="PANTHER" id="PTHR21556:SF2">
    <property type="entry name" value="TRESLIN"/>
    <property type="match status" value="1"/>
</dbReference>
<feature type="compositionally biased region" description="Low complexity" evidence="1">
    <location>
        <begin position="675"/>
        <end position="684"/>
    </location>
</feature>
<dbReference type="GO" id="GO:0030174">
    <property type="term" value="P:regulation of DNA-templated DNA replication initiation"/>
    <property type="evidence" value="ECO:0007669"/>
    <property type="project" value="TreeGrafter"/>
</dbReference>
<feature type="compositionally biased region" description="Basic and acidic residues" evidence="1">
    <location>
        <begin position="716"/>
        <end position="735"/>
    </location>
</feature>
<dbReference type="GO" id="GO:0010212">
    <property type="term" value="P:response to ionizing radiation"/>
    <property type="evidence" value="ECO:0007669"/>
    <property type="project" value="InterPro"/>
</dbReference>
<evidence type="ECO:0008006" key="3">
    <source>
        <dbReference type="Google" id="ProtNLM"/>
    </source>
</evidence>
<dbReference type="GO" id="GO:0003682">
    <property type="term" value="F:chromatin binding"/>
    <property type="evidence" value="ECO:0007669"/>
    <property type="project" value="TreeGrafter"/>
</dbReference>
<proteinExistence type="predicted"/>
<accession>M8BQH2</accession>
<evidence type="ECO:0000256" key="1">
    <source>
        <dbReference type="SAM" id="MobiDB-lite"/>
    </source>
</evidence>
<reference evidence="2" key="1">
    <citation type="submission" date="2015-06" db="UniProtKB">
        <authorList>
            <consortium name="EnsemblPlants"/>
        </authorList>
    </citation>
    <scope>IDENTIFICATION</scope>
</reference>
<dbReference type="GO" id="GO:0007095">
    <property type="term" value="P:mitotic G2 DNA damage checkpoint signaling"/>
    <property type="evidence" value="ECO:0007669"/>
    <property type="project" value="TreeGrafter"/>
</dbReference>
<organism evidence="2">
    <name type="scientific">Aegilops tauschii</name>
    <name type="common">Tausch's goatgrass</name>
    <name type="synonym">Aegilops squarrosa</name>
    <dbReference type="NCBI Taxonomy" id="37682"/>
    <lineage>
        <taxon>Eukaryota</taxon>
        <taxon>Viridiplantae</taxon>
        <taxon>Streptophyta</taxon>
        <taxon>Embryophyta</taxon>
        <taxon>Tracheophyta</taxon>
        <taxon>Spermatophyta</taxon>
        <taxon>Magnoliopsida</taxon>
        <taxon>Liliopsida</taxon>
        <taxon>Poales</taxon>
        <taxon>Poaceae</taxon>
        <taxon>BOP clade</taxon>
        <taxon>Pooideae</taxon>
        <taxon>Triticodae</taxon>
        <taxon>Triticeae</taxon>
        <taxon>Triticinae</taxon>
        <taxon>Aegilops</taxon>
    </lineage>
</organism>
<feature type="region of interest" description="Disordered" evidence="1">
    <location>
        <begin position="502"/>
        <end position="523"/>
    </location>
</feature>
<name>M8BQH2_AEGTA</name>
<dbReference type="GO" id="GO:0006260">
    <property type="term" value="P:DNA replication"/>
    <property type="evidence" value="ECO:0007669"/>
    <property type="project" value="InterPro"/>
</dbReference>
<dbReference type="AlphaFoldDB" id="M8BQH2"/>
<evidence type="ECO:0000313" key="2">
    <source>
        <dbReference type="EnsemblPlants" id="EMT24214"/>
    </source>
</evidence>
<feature type="region of interest" description="Disordered" evidence="1">
    <location>
        <begin position="675"/>
        <end position="735"/>
    </location>
</feature>
<protein>
    <recommendedName>
        <fullName evidence="3">Treslin N-terminal domain-containing protein</fullName>
    </recommendedName>
</protein>
<dbReference type="GO" id="GO:0033314">
    <property type="term" value="P:mitotic DNA replication checkpoint signaling"/>
    <property type="evidence" value="ECO:0007669"/>
    <property type="project" value="InterPro"/>
</dbReference>
<dbReference type="InterPro" id="IPR026153">
    <property type="entry name" value="Treslin"/>
</dbReference>